<keyword evidence="3" id="KW-1185">Reference proteome</keyword>
<dbReference type="AlphaFoldDB" id="A0A1R3JT18"/>
<protein>
    <submittedName>
        <fullName evidence="2">Uncharacterized protein</fullName>
    </submittedName>
</protein>
<accession>A0A1R3JT18</accession>
<feature type="region of interest" description="Disordered" evidence="1">
    <location>
        <begin position="1"/>
        <end position="35"/>
    </location>
</feature>
<dbReference type="Proteomes" id="UP000188268">
    <property type="component" value="Unassembled WGS sequence"/>
</dbReference>
<proteinExistence type="predicted"/>
<evidence type="ECO:0000313" key="3">
    <source>
        <dbReference type="Proteomes" id="UP000188268"/>
    </source>
</evidence>
<reference evidence="2 3" key="1">
    <citation type="submission" date="2013-09" db="EMBL/GenBank/DDBJ databases">
        <title>Corchorus capsularis genome sequencing.</title>
        <authorList>
            <person name="Alam M."/>
            <person name="Haque M.S."/>
            <person name="Islam M.S."/>
            <person name="Emdad E.M."/>
            <person name="Islam M.M."/>
            <person name="Ahmed B."/>
            <person name="Halim A."/>
            <person name="Hossen Q.M.M."/>
            <person name="Hossain M.Z."/>
            <person name="Ahmed R."/>
            <person name="Khan M.M."/>
            <person name="Islam R."/>
            <person name="Rashid M.M."/>
            <person name="Khan S.A."/>
            <person name="Rahman M.S."/>
            <person name="Alam M."/>
        </authorList>
    </citation>
    <scope>NUCLEOTIDE SEQUENCE [LARGE SCALE GENOMIC DNA]</scope>
    <source>
        <strain evidence="3">cv. CVL-1</strain>
        <tissue evidence="2">Whole seedling</tissue>
    </source>
</reference>
<dbReference type="EMBL" id="AWWV01007175">
    <property type="protein sequence ID" value="OMO97837.1"/>
    <property type="molecule type" value="Genomic_DNA"/>
</dbReference>
<evidence type="ECO:0000313" key="2">
    <source>
        <dbReference type="EMBL" id="OMO97837.1"/>
    </source>
</evidence>
<evidence type="ECO:0000256" key="1">
    <source>
        <dbReference type="SAM" id="MobiDB-lite"/>
    </source>
</evidence>
<gene>
    <name evidence="2" type="ORF">CCACVL1_04439</name>
</gene>
<sequence length="66" mass="7279">MNDGREESVEDEDEDDSRDDESQLIDEEDSVGPVTDKALIVTSSEEQRCVFGGDVEKQPDLFAGPC</sequence>
<name>A0A1R3JT18_COCAP</name>
<dbReference type="Gramene" id="OMO97837">
    <property type="protein sequence ID" value="OMO97837"/>
    <property type="gene ID" value="CCACVL1_04439"/>
</dbReference>
<comment type="caution">
    <text evidence="2">The sequence shown here is derived from an EMBL/GenBank/DDBJ whole genome shotgun (WGS) entry which is preliminary data.</text>
</comment>
<feature type="compositionally biased region" description="Acidic residues" evidence="1">
    <location>
        <begin position="8"/>
        <end position="30"/>
    </location>
</feature>
<organism evidence="2 3">
    <name type="scientific">Corchorus capsularis</name>
    <name type="common">Jute</name>
    <dbReference type="NCBI Taxonomy" id="210143"/>
    <lineage>
        <taxon>Eukaryota</taxon>
        <taxon>Viridiplantae</taxon>
        <taxon>Streptophyta</taxon>
        <taxon>Embryophyta</taxon>
        <taxon>Tracheophyta</taxon>
        <taxon>Spermatophyta</taxon>
        <taxon>Magnoliopsida</taxon>
        <taxon>eudicotyledons</taxon>
        <taxon>Gunneridae</taxon>
        <taxon>Pentapetalae</taxon>
        <taxon>rosids</taxon>
        <taxon>malvids</taxon>
        <taxon>Malvales</taxon>
        <taxon>Malvaceae</taxon>
        <taxon>Grewioideae</taxon>
        <taxon>Apeibeae</taxon>
        <taxon>Corchorus</taxon>
    </lineage>
</organism>